<evidence type="ECO:0000256" key="1">
    <source>
        <dbReference type="SAM" id="SignalP"/>
    </source>
</evidence>
<feature type="signal peptide" evidence="1">
    <location>
        <begin position="1"/>
        <end position="21"/>
    </location>
</feature>
<dbReference type="InterPro" id="IPR021476">
    <property type="entry name" value="Egh16-like"/>
</dbReference>
<protein>
    <submittedName>
        <fullName evidence="2">Uncharacterized protein</fullName>
    </submittedName>
</protein>
<comment type="caution">
    <text evidence="2">The sequence shown here is derived from an EMBL/GenBank/DDBJ whole genome shotgun (WGS) entry which is preliminary data.</text>
</comment>
<accession>A0A9W9D0Q7</accession>
<keyword evidence="1" id="KW-0732">Signal</keyword>
<evidence type="ECO:0000313" key="3">
    <source>
        <dbReference type="Proteomes" id="UP001140453"/>
    </source>
</evidence>
<dbReference type="OrthoDB" id="5418436at2759"/>
<reference evidence="2" key="1">
    <citation type="submission" date="2022-10" db="EMBL/GenBank/DDBJ databases">
        <title>Tapping the CABI collections for fungal endophytes: first genome assemblies for Collariella, Neodidymelliopsis, Ascochyta clinopodiicola, Didymella pomorum, Didymosphaeria variabile, Neocosmospora piperis and Neocucurbitaria cava.</title>
        <authorList>
            <person name="Hill R."/>
        </authorList>
    </citation>
    <scope>NUCLEOTIDE SEQUENCE</scope>
    <source>
        <strain evidence="2">IMI 355082</strain>
    </source>
</reference>
<dbReference type="Pfam" id="PF11327">
    <property type="entry name" value="Egh16-like"/>
    <property type="match status" value="1"/>
</dbReference>
<sequence>MFANANTFLIALLAASPLVAAHGKVAAVVGDAGGNGTAIGIEGAVVPGAGSNSKTEVDTTVFKSTKIASNGLGKTTNNGNNAVTDVAQTMVQSGSTLPQVSNSINATFHVVTSDGCGPIKAMLDTGATGEFASGTALTNTADIAGNKGNCPSSIAGKRSVVRRVLESTGLIAKRATNVNKDFNVAFSVPAGTTCTGTVAGQSNVCLVKIANENAAGPFGGVVAIQMAGAATTNTTRRAEKVWAA</sequence>
<evidence type="ECO:0000313" key="2">
    <source>
        <dbReference type="EMBL" id="KAJ4396722.1"/>
    </source>
</evidence>
<organism evidence="2 3">
    <name type="scientific">Gnomoniopsis smithogilvyi</name>
    <dbReference type="NCBI Taxonomy" id="1191159"/>
    <lineage>
        <taxon>Eukaryota</taxon>
        <taxon>Fungi</taxon>
        <taxon>Dikarya</taxon>
        <taxon>Ascomycota</taxon>
        <taxon>Pezizomycotina</taxon>
        <taxon>Sordariomycetes</taxon>
        <taxon>Sordariomycetidae</taxon>
        <taxon>Diaporthales</taxon>
        <taxon>Gnomoniaceae</taxon>
        <taxon>Gnomoniopsis</taxon>
    </lineage>
</organism>
<gene>
    <name evidence="2" type="ORF">N0V93_000943</name>
</gene>
<dbReference type="Proteomes" id="UP001140453">
    <property type="component" value="Unassembled WGS sequence"/>
</dbReference>
<feature type="chain" id="PRO_5040720040" evidence="1">
    <location>
        <begin position="22"/>
        <end position="244"/>
    </location>
</feature>
<dbReference type="PANTHER" id="PTHR34618">
    <property type="entry name" value="SURFACE PROTEIN MAS1, PUTATIVE-RELATED"/>
    <property type="match status" value="1"/>
</dbReference>
<name>A0A9W9D0Q7_9PEZI</name>
<dbReference type="PANTHER" id="PTHR34618:SF4">
    <property type="entry name" value="CAS1"/>
    <property type="match status" value="1"/>
</dbReference>
<dbReference type="EMBL" id="JAPEVB010000001">
    <property type="protein sequence ID" value="KAJ4396722.1"/>
    <property type="molecule type" value="Genomic_DNA"/>
</dbReference>
<keyword evidence="3" id="KW-1185">Reference proteome</keyword>
<dbReference type="AlphaFoldDB" id="A0A9W9D0Q7"/>
<proteinExistence type="predicted"/>